<dbReference type="GeneID" id="66163005"/>
<proteinExistence type="predicted"/>
<sequence>MPNYTRNLNREEATLLNFSIDHTRTSAPGSPYTMYAASTGGVYKVVNSDEVISVQGDNY</sequence>
<name>A0A8D5U6I4_9CREN</name>
<organism evidence="1 2">
    <name type="scientific">Stygiolobus caldivivus</name>
    <dbReference type="NCBI Taxonomy" id="2824673"/>
    <lineage>
        <taxon>Archaea</taxon>
        <taxon>Thermoproteota</taxon>
        <taxon>Thermoprotei</taxon>
        <taxon>Sulfolobales</taxon>
        <taxon>Sulfolobaceae</taxon>
        <taxon>Stygiolobus</taxon>
    </lineage>
</organism>
<evidence type="ECO:0000313" key="2">
    <source>
        <dbReference type="Proteomes" id="UP000825123"/>
    </source>
</evidence>
<gene>
    <name evidence="1" type="ORF">KN1_12770</name>
</gene>
<protein>
    <submittedName>
        <fullName evidence="1">Uncharacterized protein</fullName>
    </submittedName>
</protein>
<reference evidence="1 2" key="1">
    <citation type="submission" date="2021-04" db="EMBL/GenBank/DDBJ databases">
        <title>Complete genome sequence of Stygiolobus sp. KN-1.</title>
        <authorList>
            <person name="Nakamura K."/>
            <person name="Sakai H."/>
            <person name="Kurosawa N."/>
        </authorList>
    </citation>
    <scope>NUCLEOTIDE SEQUENCE [LARGE SCALE GENOMIC DNA]</scope>
    <source>
        <strain evidence="1 2">KN-1</strain>
    </source>
</reference>
<dbReference type="KEGG" id="csty:KN1_12770"/>
<dbReference type="AlphaFoldDB" id="A0A8D5U6I4"/>
<evidence type="ECO:0000313" key="1">
    <source>
        <dbReference type="EMBL" id="BCU69980.1"/>
    </source>
</evidence>
<dbReference type="RefSeq" id="WP_221290127.1">
    <property type="nucleotide sequence ID" value="NZ_AP024597.1"/>
</dbReference>
<keyword evidence="2" id="KW-1185">Reference proteome</keyword>
<dbReference type="Proteomes" id="UP000825123">
    <property type="component" value="Chromosome"/>
</dbReference>
<accession>A0A8D5U6I4</accession>
<dbReference type="EMBL" id="AP024597">
    <property type="protein sequence ID" value="BCU69980.1"/>
    <property type="molecule type" value="Genomic_DNA"/>
</dbReference>